<dbReference type="GO" id="GO:0030983">
    <property type="term" value="F:mismatched DNA binding"/>
    <property type="evidence" value="ECO:0007669"/>
    <property type="project" value="InterPro"/>
</dbReference>
<dbReference type="InterPro" id="IPR036187">
    <property type="entry name" value="DNA_mismatch_repair_MutS_sf"/>
</dbReference>
<dbReference type="AlphaFoldDB" id="A0A4Q7N0E1"/>
<keyword evidence="1" id="KW-0547">Nucleotide-binding</keyword>
<dbReference type="GO" id="GO:0140664">
    <property type="term" value="F:ATP-dependent DNA damage sensor activity"/>
    <property type="evidence" value="ECO:0007669"/>
    <property type="project" value="InterPro"/>
</dbReference>
<evidence type="ECO:0000256" key="1">
    <source>
        <dbReference type="ARBA" id="ARBA00022741"/>
    </source>
</evidence>
<dbReference type="InterPro" id="IPR027417">
    <property type="entry name" value="P-loop_NTPase"/>
</dbReference>
<dbReference type="SUPFAM" id="SSF52540">
    <property type="entry name" value="P-loop containing nucleoside triphosphate hydrolases"/>
    <property type="match status" value="1"/>
</dbReference>
<evidence type="ECO:0000313" key="5">
    <source>
        <dbReference type="EMBL" id="RZS75061.1"/>
    </source>
</evidence>
<dbReference type="OrthoDB" id="9802448at2"/>
<dbReference type="SUPFAM" id="SSF48334">
    <property type="entry name" value="DNA repair protein MutS, domain III"/>
    <property type="match status" value="1"/>
</dbReference>
<reference evidence="5 6" key="1">
    <citation type="submission" date="2019-02" db="EMBL/GenBank/DDBJ databases">
        <title>Genomic Encyclopedia of Type Strains, Phase IV (KMG-IV): sequencing the most valuable type-strain genomes for metagenomic binning, comparative biology and taxonomic classification.</title>
        <authorList>
            <person name="Goeker M."/>
        </authorList>
    </citation>
    <scope>NUCLEOTIDE SEQUENCE [LARGE SCALE GENOMIC DNA]</scope>
    <source>
        <strain evidence="5 6">DSM 18116</strain>
    </source>
</reference>
<organism evidence="5 6">
    <name type="scientific">Pseudobacter ginsenosidimutans</name>
    <dbReference type="NCBI Taxonomy" id="661488"/>
    <lineage>
        <taxon>Bacteria</taxon>
        <taxon>Pseudomonadati</taxon>
        <taxon>Bacteroidota</taxon>
        <taxon>Chitinophagia</taxon>
        <taxon>Chitinophagales</taxon>
        <taxon>Chitinophagaceae</taxon>
        <taxon>Pseudobacter</taxon>
    </lineage>
</organism>
<dbReference type="PANTHER" id="PTHR11361:SF99">
    <property type="entry name" value="DNA MISMATCH REPAIR PROTEIN"/>
    <property type="match status" value="1"/>
</dbReference>
<dbReference type="SMART" id="SM00534">
    <property type="entry name" value="MUTSac"/>
    <property type="match status" value="1"/>
</dbReference>
<keyword evidence="6" id="KW-1185">Reference proteome</keyword>
<dbReference type="GO" id="GO:0005524">
    <property type="term" value="F:ATP binding"/>
    <property type="evidence" value="ECO:0007669"/>
    <property type="project" value="UniProtKB-KW"/>
</dbReference>
<dbReference type="InterPro" id="IPR045076">
    <property type="entry name" value="MutS"/>
</dbReference>
<sequence length="450" mass="50906">MNFKADRQTQEDLNLPGKFKNNSIYSLFNKVNSTGGERLLEQLFVQPLKDAAAINQRSNVFRYFHHHPLDFPFDSDTLRQMEDYLRSNAAGKWQESVVLIRKKWMQQLGMGKDFQPILENLRLSIAVLNKLPDLLLSISHAPLFGRLQEVRNILQLPGIQELLQYPAGKELSFSKAILFNNLLRVRFRDHMDVLLRFIYELDLYSTVGRVAAAENLNYAEALPAEAGMISIEECRHPLLKGAVANSLHLTGSNNVLFLTGANMAGKSTFMKSFGIAVYLAHAGFPVAAKQMRFSVMEGLYSSINVPDNLQSGYSHFYAEVRRVKDIATDVSEGKNMVVIFDELFKGTNVKDAYDATLSVTRAFAGYPNCFYIISTHIIEVTEALASVPNISFHYFPTIMEGTVPRYTYRLQKGVTTDRHGMRIIHNEGIIGIIRNGKHFEEGLLQDNRLT</sequence>
<evidence type="ECO:0000259" key="4">
    <source>
        <dbReference type="SMART" id="SM00534"/>
    </source>
</evidence>
<feature type="domain" description="DNA mismatch repair proteins mutS family" evidence="4">
    <location>
        <begin position="253"/>
        <end position="441"/>
    </location>
</feature>
<keyword evidence="3" id="KW-0238">DNA-binding</keyword>
<evidence type="ECO:0000256" key="2">
    <source>
        <dbReference type="ARBA" id="ARBA00022840"/>
    </source>
</evidence>
<dbReference type="Pfam" id="PF00488">
    <property type="entry name" value="MutS_V"/>
    <property type="match status" value="1"/>
</dbReference>
<dbReference type="Gene3D" id="1.10.1420.10">
    <property type="match status" value="1"/>
</dbReference>
<protein>
    <submittedName>
        <fullName evidence="5">MutS-like protein</fullName>
    </submittedName>
</protein>
<dbReference type="GO" id="GO:0006298">
    <property type="term" value="P:mismatch repair"/>
    <property type="evidence" value="ECO:0007669"/>
    <property type="project" value="InterPro"/>
</dbReference>
<dbReference type="InterPro" id="IPR000432">
    <property type="entry name" value="DNA_mismatch_repair_MutS_C"/>
</dbReference>
<comment type="caution">
    <text evidence="5">The sequence shown here is derived from an EMBL/GenBank/DDBJ whole genome shotgun (WGS) entry which is preliminary data.</text>
</comment>
<proteinExistence type="predicted"/>
<dbReference type="Gene3D" id="3.40.50.300">
    <property type="entry name" value="P-loop containing nucleotide triphosphate hydrolases"/>
    <property type="match status" value="1"/>
</dbReference>
<dbReference type="EMBL" id="SGXA01000001">
    <property type="protein sequence ID" value="RZS75061.1"/>
    <property type="molecule type" value="Genomic_DNA"/>
</dbReference>
<evidence type="ECO:0000313" key="6">
    <source>
        <dbReference type="Proteomes" id="UP000293874"/>
    </source>
</evidence>
<evidence type="ECO:0000256" key="3">
    <source>
        <dbReference type="ARBA" id="ARBA00023125"/>
    </source>
</evidence>
<dbReference type="PANTHER" id="PTHR11361">
    <property type="entry name" value="DNA MISMATCH REPAIR PROTEIN MUTS FAMILY MEMBER"/>
    <property type="match status" value="1"/>
</dbReference>
<dbReference type="RefSeq" id="WP_130539469.1">
    <property type="nucleotide sequence ID" value="NZ_CP042431.1"/>
</dbReference>
<name>A0A4Q7N0E1_9BACT</name>
<dbReference type="Proteomes" id="UP000293874">
    <property type="component" value="Unassembled WGS sequence"/>
</dbReference>
<accession>A0A4Q7N0E1</accession>
<gene>
    <name evidence="5" type="ORF">EV199_0920</name>
</gene>
<keyword evidence="2" id="KW-0067">ATP-binding</keyword>